<sequence>MHAKTLLVLSGLAALGSAFTLPGDLANGLYEVSYNEVGEEVHRLVKTDFESTYVTLDHTKRGAVGNSRQTWCGCAFPMNAGDTNIANQRIADYASSSPQLGAGAARYAIQNSAVSFICNFSAVSSITVPSNLVSNNAVDISYNCGNFIAGTSRMRPYEHTDYGYMNYSSGLNFCGAAEFSKQGTCPDATGGKVRRVVRGSSEARKI</sequence>
<feature type="signal peptide" evidence="1">
    <location>
        <begin position="1"/>
        <end position="18"/>
    </location>
</feature>
<dbReference type="STRING" id="342668.A0A1B8GE23"/>
<evidence type="ECO:0000313" key="2">
    <source>
        <dbReference type="EMBL" id="OBT94078.1"/>
    </source>
</evidence>
<dbReference type="EMBL" id="KV460247">
    <property type="protein sequence ID" value="OBT94078.1"/>
    <property type="molecule type" value="Genomic_DNA"/>
</dbReference>
<evidence type="ECO:0000256" key="1">
    <source>
        <dbReference type="SAM" id="SignalP"/>
    </source>
</evidence>
<proteinExistence type="predicted"/>
<dbReference type="AlphaFoldDB" id="A0A1B8GE23"/>
<organism evidence="2 3">
    <name type="scientific">Pseudogymnoascus verrucosus</name>
    <dbReference type="NCBI Taxonomy" id="342668"/>
    <lineage>
        <taxon>Eukaryota</taxon>
        <taxon>Fungi</taxon>
        <taxon>Dikarya</taxon>
        <taxon>Ascomycota</taxon>
        <taxon>Pezizomycotina</taxon>
        <taxon>Leotiomycetes</taxon>
        <taxon>Thelebolales</taxon>
        <taxon>Thelebolaceae</taxon>
        <taxon>Pseudogymnoascus</taxon>
    </lineage>
</organism>
<dbReference type="RefSeq" id="XP_018127811.1">
    <property type="nucleotide sequence ID" value="XM_018276519.1"/>
</dbReference>
<reference evidence="3" key="2">
    <citation type="journal article" date="2018" name="Nat. Commun.">
        <title>Extreme sensitivity to ultraviolet light in the fungal pathogen causing white-nose syndrome of bats.</title>
        <authorList>
            <person name="Palmer J.M."/>
            <person name="Drees K.P."/>
            <person name="Foster J.T."/>
            <person name="Lindner D.L."/>
        </authorList>
    </citation>
    <scope>NUCLEOTIDE SEQUENCE [LARGE SCALE GENOMIC DNA]</scope>
    <source>
        <strain evidence="3">UAMH 10579</strain>
    </source>
</reference>
<feature type="chain" id="PRO_5008608471" evidence="1">
    <location>
        <begin position="19"/>
        <end position="206"/>
    </location>
</feature>
<accession>A0A1B8GE23</accession>
<name>A0A1B8GE23_9PEZI</name>
<dbReference type="Proteomes" id="UP000091956">
    <property type="component" value="Unassembled WGS sequence"/>
</dbReference>
<reference evidence="2 3" key="1">
    <citation type="submission" date="2016-03" db="EMBL/GenBank/DDBJ databases">
        <title>Comparative genomics of Pseudogymnoascus destructans, the fungus causing white-nose syndrome of bats.</title>
        <authorList>
            <person name="Palmer J.M."/>
            <person name="Drees K.P."/>
            <person name="Foster J.T."/>
            <person name="Lindner D.L."/>
        </authorList>
    </citation>
    <scope>NUCLEOTIDE SEQUENCE [LARGE SCALE GENOMIC DNA]</scope>
    <source>
        <strain evidence="2 3">UAMH 10579</strain>
    </source>
</reference>
<gene>
    <name evidence="2" type="ORF">VE01_07083</name>
</gene>
<protein>
    <submittedName>
        <fullName evidence="2">Uncharacterized protein</fullName>
    </submittedName>
</protein>
<keyword evidence="1" id="KW-0732">Signal</keyword>
<keyword evidence="3" id="KW-1185">Reference proteome</keyword>
<dbReference type="GeneID" id="28840469"/>
<evidence type="ECO:0000313" key="3">
    <source>
        <dbReference type="Proteomes" id="UP000091956"/>
    </source>
</evidence>